<dbReference type="Gene3D" id="1.10.540.10">
    <property type="entry name" value="Acyl-CoA dehydrogenase/oxidase, N-terminal domain"/>
    <property type="match status" value="1"/>
</dbReference>
<evidence type="ECO:0000259" key="7">
    <source>
        <dbReference type="Pfam" id="PF02771"/>
    </source>
</evidence>
<dbReference type="CDD" id="cd00567">
    <property type="entry name" value="ACAD"/>
    <property type="match status" value="1"/>
</dbReference>
<feature type="domain" description="Acyl-CoA dehydrogenase/oxidase C-terminal" evidence="6">
    <location>
        <begin position="233"/>
        <end position="363"/>
    </location>
</feature>
<sequence>MTTLSIDERQQLAKSVRAACERLSSEERVRAVAYNGIHQHKGFDAELWTVLCSQVGVTAIALPENLGGAGYGASALGAVAHELGRSLAAVPFVASAVLATTLLVAAQTEQPEVDRRLAGLVEGSRTAAAVITSDGGLWRPDAIPVTAEQSTAGWVLTGTARHILHGSAADDLVVVATIGEVPALFVLDAMAPEVFRKDEQVLDHTRPMATITFSSAPATLVSRRESIPELVSRTMDLTMAVLSAEQVGACERLLEISTEYARTRHQFNRPIGSFQAVKHKCADTLVDLEWARSASQAALEAMDDGLTGESTWYASMAKAVCSEALQGAAHVNVQIHGGLGFTWEDSAHLYLRRARTDEVLFGKPSEHWDRLALESGIFTGGNAKR</sequence>
<protein>
    <submittedName>
        <fullName evidence="8">Acyl-CoA dehydrogenase protein</fullName>
    </submittedName>
</protein>
<dbReference type="OrthoDB" id="8677713at2"/>
<keyword evidence="3" id="KW-0285">Flavoprotein</keyword>
<name>A0A100XIF3_MYCTH</name>
<evidence type="ECO:0000256" key="4">
    <source>
        <dbReference type="ARBA" id="ARBA00022827"/>
    </source>
</evidence>
<dbReference type="InterPro" id="IPR009100">
    <property type="entry name" value="AcylCoA_DH/oxidase_NM_dom_sf"/>
</dbReference>
<dbReference type="InterPro" id="IPR036250">
    <property type="entry name" value="AcylCo_DH-like_C"/>
</dbReference>
<keyword evidence="5" id="KW-0560">Oxidoreductase</keyword>
<dbReference type="InterPro" id="IPR046373">
    <property type="entry name" value="Acyl-CoA_Oxase/DH_mid-dom_sf"/>
</dbReference>
<dbReference type="InterPro" id="IPR013786">
    <property type="entry name" value="AcylCoA_DH/ox_N"/>
</dbReference>
<dbReference type="Pfam" id="PF00441">
    <property type="entry name" value="Acyl-CoA_dh_1"/>
    <property type="match status" value="1"/>
</dbReference>
<dbReference type="SUPFAM" id="SSF56645">
    <property type="entry name" value="Acyl-CoA dehydrogenase NM domain-like"/>
    <property type="match status" value="1"/>
</dbReference>
<dbReference type="Pfam" id="PF02771">
    <property type="entry name" value="Acyl-CoA_dh_N"/>
    <property type="match status" value="1"/>
</dbReference>
<dbReference type="SUPFAM" id="SSF47203">
    <property type="entry name" value="Acyl-CoA dehydrogenase C-terminal domain-like"/>
    <property type="match status" value="1"/>
</dbReference>
<proteinExistence type="inferred from homology"/>
<feature type="domain" description="Acyl-CoA dehydrogenase/oxidase N-terminal" evidence="7">
    <location>
        <begin position="7"/>
        <end position="110"/>
    </location>
</feature>
<evidence type="ECO:0000256" key="1">
    <source>
        <dbReference type="ARBA" id="ARBA00001974"/>
    </source>
</evidence>
<reference evidence="8 9" key="1">
    <citation type="journal article" date="2016" name="Genome Announc.">
        <title>Draft Genome Sequences of Five Rapidly Growing Mycobacterium Species, M. thermoresistibile, M. fortuitum subsp. acetamidolyticum, M. canariasense, M. brisbanense, and M. novocastrense.</title>
        <authorList>
            <person name="Katahira K."/>
            <person name="Ogura Y."/>
            <person name="Gotoh Y."/>
            <person name="Hayashi T."/>
        </authorList>
    </citation>
    <scope>NUCLEOTIDE SEQUENCE [LARGE SCALE GENOMIC DNA]</scope>
    <source>
        <strain evidence="8 9">JCM6362</strain>
    </source>
</reference>
<evidence type="ECO:0000256" key="2">
    <source>
        <dbReference type="ARBA" id="ARBA00009347"/>
    </source>
</evidence>
<dbReference type="GO" id="GO:0050660">
    <property type="term" value="F:flavin adenine dinucleotide binding"/>
    <property type="evidence" value="ECO:0007669"/>
    <property type="project" value="InterPro"/>
</dbReference>
<dbReference type="STRING" id="1797.RMCT_4190"/>
<dbReference type="AlphaFoldDB" id="A0A100XIF3"/>
<evidence type="ECO:0000313" key="8">
    <source>
        <dbReference type="EMBL" id="GAT17221.1"/>
    </source>
</evidence>
<dbReference type="GO" id="GO:0003995">
    <property type="term" value="F:acyl-CoA dehydrogenase activity"/>
    <property type="evidence" value="ECO:0007669"/>
    <property type="project" value="TreeGrafter"/>
</dbReference>
<gene>
    <name evidence="8" type="ORF">RMCT_4190</name>
</gene>
<dbReference type="Gene3D" id="2.40.110.10">
    <property type="entry name" value="Butyryl-CoA Dehydrogenase, subunit A, domain 2"/>
    <property type="match status" value="1"/>
</dbReference>
<dbReference type="RefSeq" id="WP_003926717.1">
    <property type="nucleotide sequence ID" value="NZ_BCTB01000051.1"/>
</dbReference>
<dbReference type="InterPro" id="IPR037069">
    <property type="entry name" value="AcylCoA_DH/ox_N_sf"/>
</dbReference>
<comment type="caution">
    <text evidence="8">The sequence shown here is derived from an EMBL/GenBank/DDBJ whole genome shotgun (WGS) entry which is preliminary data.</text>
</comment>
<evidence type="ECO:0000256" key="5">
    <source>
        <dbReference type="ARBA" id="ARBA00023002"/>
    </source>
</evidence>
<comment type="cofactor">
    <cofactor evidence="1">
        <name>FAD</name>
        <dbReference type="ChEBI" id="CHEBI:57692"/>
    </cofactor>
</comment>
<accession>A0A100XIF3</accession>
<dbReference type="Proteomes" id="UP000069654">
    <property type="component" value="Unassembled WGS sequence"/>
</dbReference>
<dbReference type="PANTHER" id="PTHR43884">
    <property type="entry name" value="ACYL-COA DEHYDROGENASE"/>
    <property type="match status" value="1"/>
</dbReference>
<dbReference type="InterPro" id="IPR009075">
    <property type="entry name" value="AcylCo_DH/oxidase_C"/>
</dbReference>
<dbReference type="OMA" id="TGESTWY"/>
<dbReference type="PANTHER" id="PTHR43884:SF20">
    <property type="entry name" value="ACYL-COA DEHYDROGENASE FADE28"/>
    <property type="match status" value="1"/>
</dbReference>
<evidence type="ECO:0000259" key="6">
    <source>
        <dbReference type="Pfam" id="PF00441"/>
    </source>
</evidence>
<evidence type="ECO:0000313" key="9">
    <source>
        <dbReference type="Proteomes" id="UP000069654"/>
    </source>
</evidence>
<dbReference type="EMBL" id="BCTB01000051">
    <property type="protein sequence ID" value="GAT17221.1"/>
    <property type="molecule type" value="Genomic_DNA"/>
</dbReference>
<dbReference type="Gene3D" id="1.20.140.10">
    <property type="entry name" value="Butyryl-CoA Dehydrogenase, subunit A, domain 3"/>
    <property type="match status" value="1"/>
</dbReference>
<organism evidence="8 9">
    <name type="scientific">Mycolicibacterium thermoresistibile</name>
    <name type="common">Mycobacterium thermoresistibile</name>
    <dbReference type="NCBI Taxonomy" id="1797"/>
    <lineage>
        <taxon>Bacteria</taxon>
        <taxon>Bacillati</taxon>
        <taxon>Actinomycetota</taxon>
        <taxon>Actinomycetes</taxon>
        <taxon>Mycobacteriales</taxon>
        <taxon>Mycobacteriaceae</taxon>
        <taxon>Mycolicibacterium</taxon>
    </lineage>
</organism>
<keyword evidence="4" id="KW-0274">FAD</keyword>
<reference evidence="9" key="2">
    <citation type="submission" date="2016-02" db="EMBL/GenBank/DDBJ databases">
        <title>Draft genome sequence of five rapidly growing Mycobacterium species.</title>
        <authorList>
            <person name="Katahira K."/>
            <person name="Gotou Y."/>
            <person name="Iida K."/>
            <person name="Ogura Y."/>
            <person name="Hayashi T."/>
        </authorList>
    </citation>
    <scope>NUCLEOTIDE SEQUENCE [LARGE SCALE GENOMIC DNA]</scope>
    <source>
        <strain evidence="9">JCM6362</strain>
    </source>
</reference>
<evidence type="ECO:0000256" key="3">
    <source>
        <dbReference type="ARBA" id="ARBA00022630"/>
    </source>
</evidence>
<comment type="similarity">
    <text evidence="2">Belongs to the acyl-CoA dehydrogenase family.</text>
</comment>